<dbReference type="InterPro" id="IPR046341">
    <property type="entry name" value="SET_dom_sf"/>
</dbReference>
<evidence type="ECO:0000256" key="1">
    <source>
        <dbReference type="ARBA" id="ARBA00004123"/>
    </source>
</evidence>
<evidence type="ECO:0000256" key="17">
    <source>
        <dbReference type="ARBA" id="ARBA00023242"/>
    </source>
</evidence>
<feature type="domain" description="AWS" evidence="32">
    <location>
        <begin position="1002"/>
        <end position="1052"/>
    </location>
</feature>
<feature type="region of interest" description="Disordered" evidence="27">
    <location>
        <begin position="964"/>
        <end position="984"/>
    </location>
</feature>
<dbReference type="EC" id="2.1.1.371" evidence="23"/>
<feature type="compositionally biased region" description="Polar residues" evidence="27">
    <location>
        <begin position="1321"/>
        <end position="1338"/>
    </location>
</feature>
<evidence type="ECO:0000256" key="18">
    <source>
        <dbReference type="ARBA" id="ARBA00050891"/>
    </source>
</evidence>
<evidence type="ECO:0000259" key="30">
    <source>
        <dbReference type="PROSITE" id="PS50812"/>
    </source>
</evidence>
<dbReference type="CDD" id="cd15661">
    <property type="entry name" value="PHD5_NSD3"/>
    <property type="match status" value="1"/>
</dbReference>
<dbReference type="FunFam" id="2.30.30.140:FF:000004">
    <property type="entry name" value="Histone-lysine N-methyltransferase"/>
    <property type="match status" value="1"/>
</dbReference>
<evidence type="ECO:0000256" key="21">
    <source>
        <dbReference type="ARBA" id="ARBA00065976"/>
    </source>
</evidence>
<organism evidence="33 34">
    <name type="scientific">Anabas testudineus</name>
    <name type="common">Climbing perch</name>
    <name type="synonym">Anthias testudineus</name>
    <dbReference type="NCBI Taxonomy" id="64144"/>
    <lineage>
        <taxon>Eukaryota</taxon>
        <taxon>Metazoa</taxon>
        <taxon>Chordata</taxon>
        <taxon>Craniata</taxon>
        <taxon>Vertebrata</taxon>
        <taxon>Euteleostomi</taxon>
        <taxon>Actinopterygii</taxon>
        <taxon>Neopterygii</taxon>
        <taxon>Teleostei</taxon>
        <taxon>Neoteleostei</taxon>
        <taxon>Acanthomorphata</taxon>
        <taxon>Anabantaria</taxon>
        <taxon>Anabantiformes</taxon>
        <taxon>Anabantoidei</taxon>
        <taxon>Anabantidae</taxon>
        <taxon>Anabas</taxon>
    </lineage>
</organism>
<dbReference type="InterPro" id="IPR001214">
    <property type="entry name" value="SET_dom"/>
</dbReference>
<keyword evidence="15" id="KW-0175">Coiled coil</keyword>
<protein>
    <recommendedName>
        <fullName evidence="24">Histone-lysine N-methyltransferase NSD3</fullName>
        <ecNumber evidence="22">2.1.1.370</ecNumber>
        <ecNumber evidence="23">2.1.1.371</ecNumber>
    </recommendedName>
    <alternativeName>
        <fullName evidence="25">Nuclear SET domain-containing protein 3</fullName>
    </alternativeName>
</protein>
<dbReference type="InterPro" id="IPR003616">
    <property type="entry name" value="Post-SET_dom"/>
</dbReference>
<evidence type="ECO:0000259" key="29">
    <source>
        <dbReference type="PROSITE" id="PS50280"/>
    </source>
</evidence>
<evidence type="ECO:0000256" key="4">
    <source>
        <dbReference type="ARBA" id="ARBA00022553"/>
    </source>
</evidence>
<dbReference type="FunFam" id="2.30.30.140:FF:000030">
    <property type="entry name" value="Histone-lysine N-methyltransferase"/>
    <property type="match status" value="1"/>
</dbReference>
<evidence type="ECO:0000313" key="34">
    <source>
        <dbReference type="Proteomes" id="UP000265040"/>
    </source>
</evidence>
<evidence type="ECO:0000256" key="2">
    <source>
        <dbReference type="ARBA" id="ARBA00004286"/>
    </source>
</evidence>
<dbReference type="SMART" id="SM00249">
    <property type="entry name" value="PHD"/>
    <property type="match status" value="4"/>
</dbReference>
<dbReference type="CDD" id="cd20166">
    <property type="entry name" value="PWWP_NSD3_rpt2"/>
    <property type="match status" value="1"/>
</dbReference>
<dbReference type="GO" id="GO:0140952">
    <property type="term" value="F:histone H3K27 dimethyltransferase activity"/>
    <property type="evidence" value="ECO:0007669"/>
    <property type="project" value="UniProtKB-EC"/>
</dbReference>
<evidence type="ECO:0000256" key="5">
    <source>
        <dbReference type="ARBA" id="ARBA00022603"/>
    </source>
</evidence>
<dbReference type="Pfam" id="PF23011">
    <property type="entry name" value="PHD-1st_NSD"/>
    <property type="match status" value="1"/>
</dbReference>
<dbReference type="Gene3D" id="2.30.30.140">
    <property type="match status" value="2"/>
</dbReference>
<evidence type="ECO:0000259" key="32">
    <source>
        <dbReference type="PROSITE" id="PS51215"/>
    </source>
</evidence>
<dbReference type="SMART" id="SM00317">
    <property type="entry name" value="SET"/>
    <property type="match status" value="1"/>
</dbReference>
<evidence type="ECO:0000256" key="13">
    <source>
        <dbReference type="ARBA" id="ARBA00022990"/>
    </source>
</evidence>
<evidence type="ECO:0000256" key="15">
    <source>
        <dbReference type="ARBA" id="ARBA00023054"/>
    </source>
</evidence>
<dbReference type="GO" id="GO:0005634">
    <property type="term" value="C:nucleus"/>
    <property type="evidence" value="ECO:0007669"/>
    <property type="project" value="UniProtKB-SubCell"/>
</dbReference>
<dbReference type="InterPro" id="IPR055198">
    <property type="entry name" value="NSD_PHD"/>
</dbReference>
<feature type="region of interest" description="Disordered" evidence="27">
    <location>
        <begin position="111"/>
        <end position="139"/>
    </location>
</feature>
<feature type="region of interest" description="Disordered" evidence="27">
    <location>
        <begin position="1321"/>
        <end position="1356"/>
    </location>
</feature>
<evidence type="ECO:0000256" key="6">
    <source>
        <dbReference type="ARBA" id="ARBA00022679"/>
    </source>
</evidence>
<evidence type="ECO:0000256" key="19">
    <source>
        <dbReference type="ARBA" id="ARBA00052270"/>
    </source>
</evidence>
<feature type="domain" description="PHD-type" evidence="28">
    <location>
        <begin position="1230"/>
        <end position="1277"/>
    </location>
</feature>
<evidence type="ECO:0000256" key="22">
    <source>
        <dbReference type="ARBA" id="ARBA00066818"/>
    </source>
</evidence>
<comment type="catalytic activity">
    <reaction evidence="18">
        <text>L-lysyl(27)-[histone H3] + 2 S-adenosyl-L-methionine = N(6),N(6)-dimethyl-L-lysyl(27)-[histone H3] + 2 S-adenosyl-L-homocysteine + 2 H(+)</text>
        <dbReference type="Rhea" id="RHEA:64452"/>
        <dbReference type="Rhea" id="RHEA-COMP:15539"/>
        <dbReference type="Rhea" id="RHEA-COMP:15548"/>
        <dbReference type="ChEBI" id="CHEBI:15378"/>
        <dbReference type="ChEBI" id="CHEBI:29969"/>
        <dbReference type="ChEBI" id="CHEBI:57856"/>
        <dbReference type="ChEBI" id="CHEBI:59789"/>
        <dbReference type="ChEBI" id="CHEBI:61976"/>
        <dbReference type="EC" id="2.1.1.371"/>
    </reaction>
</comment>
<dbReference type="PROSITE" id="PS01359">
    <property type="entry name" value="ZF_PHD_1"/>
    <property type="match status" value="1"/>
</dbReference>
<keyword evidence="10 26" id="KW-0863">Zinc-finger</keyword>
<reference evidence="33" key="1">
    <citation type="submission" date="2021-04" db="EMBL/GenBank/DDBJ databases">
        <authorList>
            <consortium name="Wellcome Sanger Institute Data Sharing"/>
        </authorList>
    </citation>
    <scope>NUCLEOTIDE SEQUENCE [LARGE SCALE GENOMIC DNA]</scope>
</reference>
<dbReference type="PROSITE" id="PS50280">
    <property type="entry name" value="SET"/>
    <property type="match status" value="1"/>
</dbReference>
<dbReference type="Pfam" id="PF00628">
    <property type="entry name" value="PHD"/>
    <property type="match status" value="1"/>
</dbReference>
<evidence type="ECO:0000256" key="11">
    <source>
        <dbReference type="ARBA" id="ARBA00022833"/>
    </source>
</evidence>
<dbReference type="InterPro" id="IPR019786">
    <property type="entry name" value="Zinc_finger_PHD-type_CS"/>
</dbReference>
<feature type="compositionally biased region" description="Basic and acidic residues" evidence="27">
    <location>
        <begin position="456"/>
        <end position="474"/>
    </location>
</feature>
<dbReference type="CDD" id="cd19173">
    <property type="entry name" value="SET_NSD"/>
    <property type="match status" value="1"/>
</dbReference>
<feature type="domain" description="PWWP" evidence="30">
    <location>
        <begin position="248"/>
        <end position="310"/>
    </location>
</feature>
<evidence type="ECO:0000259" key="31">
    <source>
        <dbReference type="PROSITE" id="PS50868"/>
    </source>
</evidence>
<dbReference type="GO" id="GO:0005694">
    <property type="term" value="C:chromosome"/>
    <property type="evidence" value="ECO:0007669"/>
    <property type="project" value="UniProtKB-SubCell"/>
</dbReference>
<keyword evidence="7" id="KW-0949">S-adenosyl-L-methionine</keyword>
<evidence type="ECO:0000259" key="28">
    <source>
        <dbReference type="PROSITE" id="PS50016"/>
    </source>
</evidence>
<dbReference type="CDD" id="cd15649">
    <property type="entry name" value="PHD1_NSD3"/>
    <property type="match status" value="1"/>
</dbReference>
<dbReference type="InterPro" id="IPR001965">
    <property type="entry name" value="Znf_PHD"/>
</dbReference>
<accession>A0A7N6F9R4</accession>
<dbReference type="SMART" id="SM00293">
    <property type="entry name" value="PWWP"/>
    <property type="match status" value="2"/>
</dbReference>
<evidence type="ECO:0000256" key="7">
    <source>
        <dbReference type="ARBA" id="ARBA00022691"/>
    </source>
</evidence>
<dbReference type="Pfam" id="PF00855">
    <property type="entry name" value="PWWP"/>
    <property type="match status" value="2"/>
</dbReference>
<dbReference type="FunFam" id="3.30.40.10:FF:000205">
    <property type="entry name" value="Histone-lysine N-methyltransferase"/>
    <property type="match status" value="1"/>
</dbReference>
<evidence type="ECO:0000256" key="12">
    <source>
        <dbReference type="ARBA" id="ARBA00022853"/>
    </source>
</evidence>
<evidence type="ECO:0000313" key="33">
    <source>
        <dbReference type="Ensembl" id="ENSATEP00000045325.1"/>
    </source>
</evidence>
<dbReference type="InterPro" id="IPR059153">
    <property type="entry name" value="NSD_PHD-1st"/>
</dbReference>
<comment type="function">
    <text evidence="20">Histone methyltransferase. Preferentially dimethylates 'Lys-4' and 'Lys-27' of histone H3 forming H3K4me2 and H3K27me2. H3 'Lys-4' methylation represents a specific tag for epigenetic transcriptional activation, while 'Lys-27' is a mark for transcriptional repression.</text>
</comment>
<evidence type="ECO:0000256" key="24">
    <source>
        <dbReference type="ARBA" id="ARBA00068930"/>
    </source>
</evidence>
<feature type="compositionally biased region" description="Low complexity" evidence="27">
    <location>
        <begin position="574"/>
        <end position="593"/>
    </location>
</feature>
<feature type="compositionally biased region" description="Basic and acidic residues" evidence="27">
    <location>
        <begin position="498"/>
        <end position="510"/>
    </location>
</feature>
<dbReference type="InterPro" id="IPR055197">
    <property type="entry name" value="PHDvar_NSD"/>
</dbReference>
<dbReference type="Pfam" id="PF17982">
    <property type="entry name" value="C5HCH"/>
    <property type="match status" value="1"/>
</dbReference>
<feature type="compositionally biased region" description="Polar residues" evidence="27">
    <location>
        <begin position="595"/>
        <end position="604"/>
    </location>
</feature>
<comment type="subcellular location">
    <subcellularLocation>
        <location evidence="2">Chromosome</location>
    </subcellularLocation>
    <subcellularLocation>
        <location evidence="1">Nucleus</location>
    </subcellularLocation>
</comment>
<comment type="catalytic activity">
    <reaction evidence="19">
        <text>L-lysyl(4)-[histone H3] + 2 S-adenosyl-L-methionine = N(6),N(6)-dimethyl-L-lysyl(4)-[histone H3] + 2 S-adenosyl-L-homocysteine + 2 H(+)</text>
        <dbReference type="Rhea" id="RHEA:64448"/>
        <dbReference type="Rhea" id="RHEA-COMP:15540"/>
        <dbReference type="Rhea" id="RHEA-COMP:15547"/>
        <dbReference type="ChEBI" id="CHEBI:15378"/>
        <dbReference type="ChEBI" id="CHEBI:29969"/>
        <dbReference type="ChEBI" id="CHEBI:57856"/>
        <dbReference type="ChEBI" id="CHEBI:59789"/>
        <dbReference type="ChEBI" id="CHEBI:61976"/>
        <dbReference type="EC" id="2.1.1.370"/>
    </reaction>
</comment>
<dbReference type="GO" id="GO:0140946">
    <property type="term" value="F:histone H3K4 dimethyltransferase activity"/>
    <property type="evidence" value="ECO:0007669"/>
    <property type="project" value="UniProtKB-EC"/>
</dbReference>
<evidence type="ECO:0000256" key="27">
    <source>
        <dbReference type="SAM" id="MobiDB-lite"/>
    </source>
</evidence>
<dbReference type="InterPro" id="IPR041306">
    <property type="entry name" value="C5HCH"/>
</dbReference>
<dbReference type="SUPFAM" id="SSF82199">
    <property type="entry name" value="SET domain"/>
    <property type="match status" value="1"/>
</dbReference>
<keyword evidence="14" id="KW-0805">Transcription regulation</keyword>
<evidence type="ECO:0000256" key="10">
    <source>
        <dbReference type="ARBA" id="ARBA00022771"/>
    </source>
</evidence>
<dbReference type="FunFam" id="3.30.40.10:FF:000025">
    <property type="entry name" value="Histone-lysine N-methyltransferase"/>
    <property type="match status" value="1"/>
</dbReference>
<feature type="domain" description="SET" evidence="29">
    <location>
        <begin position="1054"/>
        <end position="1171"/>
    </location>
</feature>
<keyword evidence="34" id="KW-1185">Reference proteome</keyword>
<feature type="domain" description="Post-SET" evidence="31">
    <location>
        <begin position="1178"/>
        <end position="1194"/>
    </location>
</feature>
<dbReference type="SMART" id="SM00570">
    <property type="entry name" value="AWS"/>
    <property type="match status" value="1"/>
</dbReference>
<name>A0A7N6F9R4_ANATE</name>
<keyword evidence="8" id="KW-0479">Metal-binding</keyword>
<dbReference type="Pfam" id="PF00856">
    <property type="entry name" value="SET"/>
    <property type="match status" value="1"/>
</dbReference>
<feature type="region of interest" description="Disordered" evidence="27">
    <location>
        <begin position="30"/>
        <end position="66"/>
    </location>
</feature>
<gene>
    <name evidence="33" type="primary">NSD3</name>
</gene>
<dbReference type="InterPro" id="IPR019787">
    <property type="entry name" value="Znf_PHD-finger"/>
</dbReference>
<dbReference type="EC" id="2.1.1.370" evidence="22"/>
<evidence type="ECO:0000256" key="8">
    <source>
        <dbReference type="ARBA" id="ARBA00022723"/>
    </source>
</evidence>
<evidence type="ECO:0000256" key="14">
    <source>
        <dbReference type="ARBA" id="ARBA00023015"/>
    </source>
</evidence>
<feature type="region of interest" description="Disordered" evidence="27">
    <location>
        <begin position="372"/>
        <end position="414"/>
    </location>
</feature>
<feature type="compositionally biased region" description="Basic and acidic residues" evidence="27">
    <location>
        <begin position="964"/>
        <end position="976"/>
    </location>
</feature>
<dbReference type="InterPro" id="IPR013083">
    <property type="entry name" value="Znf_RING/FYVE/PHD"/>
</dbReference>
<keyword evidence="9" id="KW-0677">Repeat</keyword>
<keyword evidence="16" id="KW-0804">Transcription</keyword>
<evidence type="ECO:0000256" key="9">
    <source>
        <dbReference type="ARBA" id="ARBA00022737"/>
    </source>
</evidence>
<dbReference type="SUPFAM" id="SSF57903">
    <property type="entry name" value="FYVE/PHD zinc finger"/>
    <property type="match status" value="3"/>
</dbReference>
<evidence type="ECO:0000256" key="3">
    <source>
        <dbReference type="ARBA" id="ARBA00022454"/>
    </source>
</evidence>
<dbReference type="Proteomes" id="UP000265040">
    <property type="component" value="Chromosome 9"/>
</dbReference>
<dbReference type="GeneTree" id="ENSGT00940000155355"/>
<dbReference type="FunFam" id="3.30.40.10:FF:000530">
    <property type="entry name" value="Histone-lysine N-methyltransferase"/>
    <property type="match status" value="1"/>
</dbReference>
<keyword evidence="17" id="KW-0539">Nucleus</keyword>
<dbReference type="PROSITE" id="PS50868">
    <property type="entry name" value="POST_SET"/>
    <property type="match status" value="1"/>
</dbReference>
<dbReference type="Pfam" id="PF22908">
    <property type="entry name" value="PHD_NSD"/>
    <property type="match status" value="1"/>
</dbReference>
<dbReference type="Gene3D" id="2.170.270.10">
    <property type="entry name" value="SET domain"/>
    <property type="match status" value="1"/>
</dbReference>
<dbReference type="InterPro" id="IPR047527">
    <property type="entry name" value="PHD5_NSD3"/>
</dbReference>
<feature type="compositionally biased region" description="Polar residues" evidence="27">
    <location>
        <begin position="193"/>
        <end position="214"/>
    </location>
</feature>
<dbReference type="FunFam" id="2.170.270.10:FF:000002">
    <property type="entry name" value="Histone-lysine N-methyltransferase"/>
    <property type="match status" value="1"/>
</dbReference>
<reference evidence="33" key="2">
    <citation type="submission" date="2025-08" db="UniProtKB">
        <authorList>
            <consortium name="Ensembl"/>
        </authorList>
    </citation>
    <scope>IDENTIFICATION</scope>
</reference>
<keyword evidence="4" id="KW-0597">Phosphoprotein</keyword>
<feature type="compositionally biased region" description="Polar residues" evidence="27">
    <location>
        <begin position="118"/>
        <end position="130"/>
    </location>
</feature>
<dbReference type="GO" id="GO:0032259">
    <property type="term" value="P:methylation"/>
    <property type="evidence" value="ECO:0007669"/>
    <property type="project" value="UniProtKB-KW"/>
</dbReference>
<dbReference type="PROSITE" id="PS51215">
    <property type="entry name" value="AWS"/>
    <property type="match status" value="1"/>
</dbReference>
<evidence type="ECO:0000256" key="23">
    <source>
        <dbReference type="ARBA" id="ARBA00066819"/>
    </source>
</evidence>
<evidence type="ECO:0000256" key="16">
    <source>
        <dbReference type="ARBA" id="ARBA00023163"/>
    </source>
</evidence>
<dbReference type="PANTHER" id="PTHR22884">
    <property type="entry name" value="SET DOMAIN PROTEINS"/>
    <property type="match status" value="1"/>
</dbReference>
<keyword evidence="5" id="KW-0489">Methyltransferase</keyword>
<dbReference type="InterPro" id="IPR047453">
    <property type="entry name" value="PWWP_NSD3_rpt2"/>
</dbReference>
<dbReference type="PROSITE" id="PS50016">
    <property type="entry name" value="ZF_PHD_2"/>
    <property type="match status" value="2"/>
</dbReference>
<feature type="region of interest" description="Disordered" evidence="27">
    <location>
        <begin position="184"/>
        <end position="229"/>
    </location>
</feature>
<dbReference type="SUPFAM" id="SSF63748">
    <property type="entry name" value="Tudor/PWWP/MBT"/>
    <property type="match status" value="2"/>
</dbReference>
<feature type="domain" description="PHD-type" evidence="28">
    <location>
        <begin position="606"/>
        <end position="653"/>
    </location>
</feature>
<dbReference type="Ensembl" id="ENSATET00000056545.2">
    <property type="protein sequence ID" value="ENSATEP00000045325.1"/>
    <property type="gene ID" value="ENSATEG00000020222.3"/>
</dbReference>
<comment type="subunit">
    <text evidence="21">Interacts with BRD4. Interacts (via KIKL motif) with BRD3 (via NET domain).</text>
</comment>
<dbReference type="Pfam" id="PF23004">
    <property type="entry name" value="PHDvar_NSD"/>
    <property type="match status" value="1"/>
</dbReference>
<keyword evidence="6" id="KW-0808">Transferase</keyword>
<feature type="domain" description="PWWP" evidence="30">
    <location>
        <begin position="869"/>
        <end position="931"/>
    </location>
</feature>
<reference evidence="33" key="3">
    <citation type="submission" date="2025-09" db="UniProtKB">
        <authorList>
            <consortium name="Ensembl"/>
        </authorList>
    </citation>
    <scope>IDENTIFICATION</scope>
</reference>
<dbReference type="InterPro" id="IPR006560">
    <property type="entry name" value="AWS_dom"/>
</dbReference>
<dbReference type="InterPro" id="IPR011011">
    <property type="entry name" value="Znf_FYVE_PHD"/>
</dbReference>
<proteinExistence type="predicted"/>
<sequence>MDFSFSFMQGIMGNTIQQPPQLIDSANIRQEGTCDTGSDPGEDGGPSYDASLDAEFSYPPSASEDMQQVSNGFPPGLGMYEPQAKFSMYSQFPNGSANGYGAIRSYGEHGLIPPPSLVDSTQSSQPSHAPSITPGGVLKKTSSPEIKLKIIKTYQNGKELFESALCGDLLQELQVMSISLTMRKKEKRKKSTRLQMQVQEQSLDQSQTQAGTTDQTEDTHIQPQLRATSPVHHPSVIQETGFCKEFVIGDLVWSKVGTYPWWPCMVSSDPQMKVHTRINTRGHREYHVQFFGSVAERAWIHEKRIVMYQGKKQFDDLQSETLRKTTNPVERHKLLKPIPQRERTQWEVGVGHAEDAFLMTRQERIDNYTFIYVDPDPNEAPPSKNGSISKKEDTEVNSPNINTGCDARQDSPPPVRAWKTAAARKLLPLSITMKRLNVEITKCDWPLLQKKTAQSPKKDNEEEKEERVEREARQPDLGYCSPEVGSQERKLQRRSVRSRSESERGTDPVPKKKTKKEQVLVSRRTFFHISDACKPLKKRSRASTDVEMASSQYRDTSDSDSRGLNDPQGLFGKSLDSPAAADADASDTQSVDSGLSRQDSSTGKGDTVCQICEVYGEGLVVCEGDCNRQFHLECLGLTSLPEGRFTCVECKNGNHPCFSCKTAGREVTRCSVSGCGCYYHEDCVRKLPGTTSNTGGGFSCPQHSCSTCCLERDLQRASKGRLMRCIRCPLAYHTGDSCVAAGSVVLTHHIMICSNHGSAKRNGLLTSPVNVGWCFLCARGLLVQDLTDTILSSYAYKSHYLLTESNRAELKLPMIPSPSSATKKNVGKGGKLLCCDSCPASFHPECLEMEMPEGAWSCSDCRAGKKPHYKQIVWVKLGNYRWWPAEICNPRLVPSNIQSLRHDIGDFPVFFFGSHDYYWINQGRVFPYVENDKNFVTGQININKTFKKALEEAARRFQELKAQRESREALEQERNSRKPPPYKFIKSNKPVGKVQMHVADLSEIPRCNCKPTDEHPCSIDSQCLNRMLQYECHPQVCPAGDRCENQCFTKRLYAETEVIKTEGRGWGLRTNQALKKGDFVKEYVGEVIDSEECQQRIKRAHENHMTNFYMLTLTKDRVIDAGPKGNSSRFMNHSCSPNCETQKWTVNGDVRIGLFALCDIEAGTELTFNYNLHCVGNRRTSCHCGSDNCSGFLGVQPTSAVVMEKEEKARNTKLKPKKRKLRPEGKHTHEYFCFCCGEGGELVMCDRKDCPKAYHLLCLNLTKPPYGRWECPWHDCSVCGAPASSLCDFCPRSFCRDHEAGAFTASSLEGRLCCSSHNPLSPLGSKSSSTQPHRSSLSPVRVKEEQETELGEEAAE</sequence>
<keyword evidence="13" id="KW-0007">Acetylation</keyword>
<evidence type="ECO:0000256" key="20">
    <source>
        <dbReference type="ARBA" id="ARBA00056539"/>
    </source>
</evidence>
<feature type="compositionally biased region" description="Acidic residues" evidence="27">
    <location>
        <begin position="1346"/>
        <end position="1356"/>
    </location>
</feature>
<feature type="region of interest" description="Disordered" evidence="27">
    <location>
        <begin position="538"/>
        <end position="605"/>
    </location>
</feature>
<dbReference type="PROSITE" id="PS50812">
    <property type="entry name" value="PWWP"/>
    <property type="match status" value="2"/>
</dbReference>
<dbReference type="Gene3D" id="3.30.40.10">
    <property type="entry name" value="Zinc/RING finger domain, C3HC4 (zinc finger)"/>
    <property type="match status" value="4"/>
</dbReference>
<dbReference type="Pfam" id="PF17907">
    <property type="entry name" value="AWS"/>
    <property type="match status" value="1"/>
</dbReference>
<dbReference type="InterPro" id="IPR050777">
    <property type="entry name" value="SET2_Histone-Lys_MeTrsfase"/>
</dbReference>
<keyword evidence="3" id="KW-0158">Chromosome</keyword>
<dbReference type="GO" id="GO:0008270">
    <property type="term" value="F:zinc ion binding"/>
    <property type="evidence" value="ECO:0007669"/>
    <property type="project" value="UniProtKB-KW"/>
</dbReference>
<keyword evidence="12" id="KW-0156">Chromatin regulator</keyword>
<keyword evidence="11" id="KW-0862">Zinc</keyword>
<dbReference type="InterPro" id="IPR000313">
    <property type="entry name" value="PWWP_dom"/>
</dbReference>
<evidence type="ECO:0000256" key="25">
    <source>
        <dbReference type="ARBA" id="ARBA00081740"/>
    </source>
</evidence>
<feature type="region of interest" description="Disordered" evidence="27">
    <location>
        <begin position="451"/>
        <end position="517"/>
    </location>
</feature>
<evidence type="ECO:0000256" key="26">
    <source>
        <dbReference type="PROSITE-ProRule" id="PRU00146"/>
    </source>
</evidence>